<proteinExistence type="predicted"/>
<dbReference type="RefSeq" id="WP_005847042.1">
    <property type="nucleotide sequence ID" value="NZ_JBHLZF010000001.1"/>
</dbReference>
<dbReference type="Proteomes" id="UP001589688">
    <property type="component" value="Unassembled WGS sequence"/>
</dbReference>
<evidence type="ECO:0000313" key="1">
    <source>
        <dbReference type="EMBL" id="MFB9897047.1"/>
    </source>
</evidence>
<comment type="caution">
    <text evidence="1">The sequence shown here is derived from an EMBL/GenBank/DDBJ whole genome shotgun (WGS) entry which is preliminary data.</text>
</comment>
<reference evidence="1 2" key="1">
    <citation type="submission" date="2024-09" db="EMBL/GenBank/DDBJ databases">
        <authorList>
            <person name="Sun Q."/>
            <person name="Mori K."/>
        </authorList>
    </citation>
    <scope>NUCLEOTIDE SEQUENCE [LARGE SCALE GENOMIC DNA]</scope>
    <source>
        <strain evidence="1 2">ATCC 51272</strain>
    </source>
</reference>
<name>A0ABV5ZI60_9BACT</name>
<keyword evidence="2" id="KW-1185">Reference proteome</keyword>
<protein>
    <submittedName>
        <fullName evidence="1">Uncharacterized protein</fullName>
    </submittedName>
</protein>
<dbReference type="EMBL" id="JBHLZF010000001">
    <property type="protein sequence ID" value="MFB9897047.1"/>
    <property type="molecule type" value="Genomic_DNA"/>
</dbReference>
<organism evidence="1 2">
    <name type="scientific">Hallella seregens ATCC 51272</name>
    <dbReference type="NCBI Taxonomy" id="1336250"/>
    <lineage>
        <taxon>Bacteria</taxon>
        <taxon>Pseudomonadati</taxon>
        <taxon>Bacteroidota</taxon>
        <taxon>Bacteroidia</taxon>
        <taxon>Bacteroidales</taxon>
        <taxon>Prevotellaceae</taxon>
        <taxon>Hallella</taxon>
    </lineage>
</organism>
<accession>A0ABV5ZI60</accession>
<evidence type="ECO:0000313" key="2">
    <source>
        <dbReference type="Proteomes" id="UP001589688"/>
    </source>
</evidence>
<sequence length="83" mass="9422">MISKDSIEQTYAFLHQKWRVYAHSPSARQKDEIEYAISSYVEQMNPALYALLAAGRPDYLLAHATFAADMAEAVERLERMALG</sequence>
<gene>
    <name evidence="1" type="ORF">ACFFK8_04260</name>
</gene>